<dbReference type="Proteomes" id="UP000799437">
    <property type="component" value="Unassembled WGS sequence"/>
</dbReference>
<dbReference type="InterPro" id="IPR020845">
    <property type="entry name" value="AMP-binding_CS"/>
</dbReference>
<evidence type="ECO:0000256" key="1">
    <source>
        <dbReference type="ARBA" id="ARBA00006432"/>
    </source>
</evidence>
<dbReference type="Gene3D" id="2.30.38.10">
    <property type="entry name" value="Luciferase, Domain 3"/>
    <property type="match status" value="1"/>
</dbReference>
<evidence type="ECO:0000259" key="3">
    <source>
        <dbReference type="Pfam" id="PF00501"/>
    </source>
</evidence>
<dbReference type="Pfam" id="PF13193">
    <property type="entry name" value="AMP-binding_C"/>
    <property type="match status" value="1"/>
</dbReference>
<comment type="similarity">
    <text evidence="1">Belongs to the ATP-dependent AMP-binding enzyme family.</text>
</comment>
<dbReference type="InterPro" id="IPR045851">
    <property type="entry name" value="AMP-bd_C_sf"/>
</dbReference>
<dbReference type="PROSITE" id="PS00455">
    <property type="entry name" value="AMP_BINDING"/>
    <property type="match status" value="1"/>
</dbReference>
<dbReference type="PANTHER" id="PTHR24096">
    <property type="entry name" value="LONG-CHAIN-FATTY-ACID--COA LIGASE"/>
    <property type="match status" value="1"/>
</dbReference>
<keyword evidence="2 5" id="KW-0436">Ligase</keyword>
<evidence type="ECO:0000256" key="2">
    <source>
        <dbReference type="ARBA" id="ARBA00022598"/>
    </source>
</evidence>
<dbReference type="AlphaFoldDB" id="A0A6A6WL25"/>
<name>A0A6A6WL25_9PEZI</name>
<evidence type="ECO:0000313" key="5">
    <source>
        <dbReference type="EMBL" id="KAF2762904.1"/>
    </source>
</evidence>
<accession>A0A6A6WL25</accession>
<feature type="domain" description="AMP-dependent synthetase/ligase" evidence="3">
    <location>
        <begin position="124"/>
        <end position="480"/>
    </location>
</feature>
<dbReference type="InterPro" id="IPR025110">
    <property type="entry name" value="AMP-bd_C"/>
</dbReference>
<evidence type="ECO:0000313" key="6">
    <source>
        <dbReference type="Proteomes" id="UP000799437"/>
    </source>
</evidence>
<reference evidence="5" key="1">
    <citation type="journal article" date="2020" name="Stud. Mycol.">
        <title>101 Dothideomycetes genomes: a test case for predicting lifestyles and emergence of pathogens.</title>
        <authorList>
            <person name="Haridas S."/>
            <person name="Albert R."/>
            <person name="Binder M."/>
            <person name="Bloem J."/>
            <person name="Labutti K."/>
            <person name="Salamov A."/>
            <person name="Andreopoulos B."/>
            <person name="Baker S."/>
            <person name="Barry K."/>
            <person name="Bills G."/>
            <person name="Bluhm B."/>
            <person name="Cannon C."/>
            <person name="Castanera R."/>
            <person name="Culley D."/>
            <person name="Daum C."/>
            <person name="Ezra D."/>
            <person name="Gonzalez J."/>
            <person name="Henrissat B."/>
            <person name="Kuo A."/>
            <person name="Liang C."/>
            <person name="Lipzen A."/>
            <person name="Lutzoni F."/>
            <person name="Magnuson J."/>
            <person name="Mondo S."/>
            <person name="Nolan M."/>
            <person name="Ohm R."/>
            <person name="Pangilinan J."/>
            <person name="Park H.-J."/>
            <person name="Ramirez L."/>
            <person name="Alfaro M."/>
            <person name="Sun H."/>
            <person name="Tritt A."/>
            <person name="Yoshinaga Y."/>
            <person name="Zwiers L.-H."/>
            <person name="Turgeon B."/>
            <person name="Goodwin S."/>
            <person name="Spatafora J."/>
            <person name="Crous P."/>
            <person name="Grigoriev I."/>
        </authorList>
    </citation>
    <scope>NUCLEOTIDE SEQUENCE</scope>
    <source>
        <strain evidence="5">CBS 121739</strain>
    </source>
</reference>
<organism evidence="5 6">
    <name type="scientific">Pseudovirgaria hyperparasitica</name>
    <dbReference type="NCBI Taxonomy" id="470096"/>
    <lineage>
        <taxon>Eukaryota</taxon>
        <taxon>Fungi</taxon>
        <taxon>Dikarya</taxon>
        <taxon>Ascomycota</taxon>
        <taxon>Pezizomycotina</taxon>
        <taxon>Dothideomycetes</taxon>
        <taxon>Dothideomycetes incertae sedis</taxon>
        <taxon>Acrospermales</taxon>
        <taxon>Acrospermaceae</taxon>
        <taxon>Pseudovirgaria</taxon>
    </lineage>
</organism>
<dbReference type="EMBL" id="ML996565">
    <property type="protein sequence ID" value="KAF2762904.1"/>
    <property type="molecule type" value="Genomic_DNA"/>
</dbReference>
<gene>
    <name evidence="5" type="ORF">EJ05DRAFT_495756</name>
</gene>
<dbReference type="SUPFAM" id="SSF56801">
    <property type="entry name" value="Acetyl-CoA synthetase-like"/>
    <property type="match status" value="1"/>
</dbReference>
<protein>
    <submittedName>
        <fullName evidence="5">4-coumarate-CoA ligase</fullName>
    </submittedName>
</protein>
<evidence type="ECO:0000259" key="4">
    <source>
        <dbReference type="Pfam" id="PF13193"/>
    </source>
</evidence>
<dbReference type="OrthoDB" id="1898221at2759"/>
<dbReference type="PANTHER" id="PTHR24096:SF149">
    <property type="entry name" value="AMP-BINDING DOMAIN-CONTAINING PROTEIN-RELATED"/>
    <property type="match status" value="1"/>
</dbReference>
<dbReference type="RefSeq" id="XP_033605355.1">
    <property type="nucleotide sequence ID" value="XM_033746286.1"/>
</dbReference>
<keyword evidence="6" id="KW-1185">Reference proteome</keyword>
<sequence>MTSSHHDPTLEYYEKLGQTRFVSPKTPDVHSIYKPSTGPIFSSPYGPFPEPIPADLSIHDFCFPRDNPLPPHDYDALISSATDERVSLFQLYGRIKAFARAIAPDGPNPLHLGAPATGDGPGQDGEILGICSRNHLDWPMLAHACFRAGVPFGGVSPASTVAEMRHVLGRMRCTGLIVHEELLGKVRRAVELARREAGGFWLDEGKIVVLSEDRGRMEVGGWPTVEALVRVGLGVDEGVARGFEGRRVVGGERLAFLFQSSGTSGLPKAMMITHRNAIAIAQQSIIDGRAIGEFIGGDPIHHKILGIVPCYHSYGAIVYIARINLFRYANVMLLPRWNTKHALETIERYRITSLPMVPQVVRQLAQYPDLHKHDLSSVIAVGSGAAYLPPDVAKALGDKLPQKQPVGSGYGMSEAASISRPVTCGIFGLPSSADKLNTVGYLLPGMSGRIVDPTTMKDVPTRNTPGEMWVRGENVTPGYFHDAQATAELFAEPGWLRTGDLCSRDEADQITYVDRFKELIKVKGFQVAPSEVEDCLLDHPDGLVRDACVVGVIGEDGITVLPRAWVVLGAKARGRTADEVFETLTKWVQERLSRYKWLDGGIEQVESIPRTESGKMLRREMRDRYEKGQGRKSKL</sequence>
<feature type="domain" description="AMP-binding enzyme C-terminal" evidence="4">
    <location>
        <begin position="531"/>
        <end position="615"/>
    </location>
</feature>
<dbReference type="Gene3D" id="3.30.300.30">
    <property type="match status" value="1"/>
</dbReference>
<dbReference type="InterPro" id="IPR000873">
    <property type="entry name" value="AMP-dep_synth/lig_dom"/>
</dbReference>
<dbReference type="GO" id="GO:0016405">
    <property type="term" value="F:CoA-ligase activity"/>
    <property type="evidence" value="ECO:0007669"/>
    <property type="project" value="TreeGrafter"/>
</dbReference>
<dbReference type="Pfam" id="PF00501">
    <property type="entry name" value="AMP-binding"/>
    <property type="match status" value="1"/>
</dbReference>
<dbReference type="Gene3D" id="3.40.50.980">
    <property type="match status" value="2"/>
</dbReference>
<proteinExistence type="inferred from homology"/>
<dbReference type="GeneID" id="54487340"/>